<feature type="transmembrane region" description="Helical" evidence="1">
    <location>
        <begin position="136"/>
        <end position="154"/>
    </location>
</feature>
<evidence type="ECO:0000256" key="2">
    <source>
        <dbReference type="SAM" id="SignalP"/>
    </source>
</evidence>
<keyword evidence="1" id="KW-0812">Transmembrane</keyword>
<keyword evidence="1" id="KW-1133">Transmembrane helix</keyword>
<feature type="transmembrane region" description="Helical" evidence="1">
    <location>
        <begin position="186"/>
        <end position="210"/>
    </location>
</feature>
<feature type="signal peptide" evidence="2">
    <location>
        <begin position="1"/>
        <end position="24"/>
    </location>
</feature>
<sequence length="364" mass="39165">MRRTLQIFTFFSLLVLSASPSALSAQEGFEAVEVDASITSISLDEILEGSVHHYIFEAEAVSGEHFEVDTADSFILGVGYRLDVGDRVSLRLIQSDTGTQVYLDDVHREGGLWWVVGVFALITLVIGLVRGFLSLIGLLATVAILVLGLFPAILNGTDPVTATVIASAVILAINMHLSHGLKLQTFYAFLSTLGGLALVILFTDIFVPLARLSGLASEEGALLFWELDPVQLPVGILAAGIILGAVGVLDDIAITQGEVIDELLLVNPHITRKELFKKGMRLGRHHIASTVNTLILVYAGAALPAFLLYMNQAGGYQSFFNNELIAEEIVRTLAGTCALVLTVPLSTWFATLPHKVIDKDARTS</sequence>
<protein>
    <recommendedName>
        <fullName evidence="5">YibE/F family protein</fullName>
    </recommendedName>
</protein>
<dbReference type="AlphaFoldDB" id="A0A2M8LG81"/>
<evidence type="ECO:0000313" key="3">
    <source>
        <dbReference type="EMBL" id="PJE76452.1"/>
    </source>
</evidence>
<evidence type="ECO:0000313" key="4">
    <source>
        <dbReference type="Proteomes" id="UP000231436"/>
    </source>
</evidence>
<keyword evidence="2" id="KW-0732">Signal</keyword>
<dbReference type="EMBL" id="PFEU01000018">
    <property type="protein sequence ID" value="PJE76452.1"/>
    <property type="molecule type" value="Genomic_DNA"/>
</dbReference>
<evidence type="ECO:0008006" key="5">
    <source>
        <dbReference type="Google" id="ProtNLM"/>
    </source>
</evidence>
<feature type="transmembrane region" description="Helical" evidence="1">
    <location>
        <begin position="230"/>
        <end position="249"/>
    </location>
</feature>
<dbReference type="Proteomes" id="UP000231436">
    <property type="component" value="Unassembled WGS sequence"/>
</dbReference>
<dbReference type="PANTHER" id="PTHR41771:SF1">
    <property type="entry name" value="MEMBRANE PROTEIN"/>
    <property type="match status" value="1"/>
</dbReference>
<feature type="chain" id="PRO_5014708567" description="YibE/F family protein" evidence="2">
    <location>
        <begin position="25"/>
        <end position="364"/>
    </location>
</feature>
<feature type="transmembrane region" description="Helical" evidence="1">
    <location>
        <begin position="329"/>
        <end position="352"/>
    </location>
</feature>
<feature type="transmembrane region" description="Helical" evidence="1">
    <location>
        <begin position="111"/>
        <end position="129"/>
    </location>
</feature>
<name>A0A2M8LG81_9BACT</name>
<comment type="caution">
    <text evidence="3">The sequence shown here is derived from an EMBL/GenBank/DDBJ whole genome shotgun (WGS) entry which is preliminary data.</text>
</comment>
<proteinExistence type="predicted"/>
<dbReference type="InterPro" id="IPR012507">
    <property type="entry name" value="YibE_F"/>
</dbReference>
<feature type="transmembrane region" description="Helical" evidence="1">
    <location>
        <begin position="160"/>
        <end position="177"/>
    </location>
</feature>
<gene>
    <name evidence="3" type="ORF">COV05_03735</name>
</gene>
<feature type="transmembrane region" description="Helical" evidence="1">
    <location>
        <begin position="287"/>
        <end position="309"/>
    </location>
</feature>
<dbReference type="Pfam" id="PF07907">
    <property type="entry name" value="YibE_F"/>
    <property type="match status" value="1"/>
</dbReference>
<reference evidence="4" key="1">
    <citation type="submission" date="2017-09" db="EMBL/GenBank/DDBJ databases">
        <title>Depth-based differentiation of microbial function through sediment-hosted aquifers and enrichment of novel symbionts in the deep terrestrial subsurface.</title>
        <authorList>
            <person name="Probst A.J."/>
            <person name="Ladd B."/>
            <person name="Jarett J.K."/>
            <person name="Geller-Mcgrath D.E."/>
            <person name="Sieber C.M.K."/>
            <person name="Emerson J.B."/>
            <person name="Anantharaman K."/>
            <person name="Thomas B.C."/>
            <person name="Malmstrom R."/>
            <person name="Stieglmeier M."/>
            <person name="Klingl A."/>
            <person name="Woyke T."/>
            <person name="Ryan C.M."/>
            <person name="Banfield J.F."/>
        </authorList>
    </citation>
    <scope>NUCLEOTIDE SEQUENCE [LARGE SCALE GENOMIC DNA]</scope>
</reference>
<evidence type="ECO:0000256" key="1">
    <source>
        <dbReference type="SAM" id="Phobius"/>
    </source>
</evidence>
<accession>A0A2M8LG81</accession>
<keyword evidence="1" id="KW-0472">Membrane</keyword>
<organism evidence="3 4">
    <name type="scientific">Candidatus Uhrbacteria bacterium CG10_big_fil_rev_8_21_14_0_10_48_16</name>
    <dbReference type="NCBI Taxonomy" id="1975038"/>
    <lineage>
        <taxon>Bacteria</taxon>
        <taxon>Candidatus Uhriibacteriota</taxon>
    </lineage>
</organism>
<dbReference type="PANTHER" id="PTHR41771">
    <property type="entry name" value="MEMBRANE PROTEIN-RELATED"/>
    <property type="match status" value="1"/>
</dbReference>